<dbReference type="HOGENOM" id="CLU_074324_2_0_9"/>
<sequence>MDNLQITRVSKALGLENKILGLRFLVLEKEYNDSLAEEHEGLSLCSLVKLACRGKSVKCNASTIGCDDAAYAMGLKEVPEYVYSGRKEYEDRKYLSKSIAFQVQNEKKYIPQKIYGAIISPLEEIENPDLVIVIATAKDMMRLTQGYSRYYGVNKNLLSIGVQGICSELVSKPFMNNDLNVSLLSNCCRKLTDFSAGCMGASFPIHLVENIFRGILETVNLTENNIPKKKILERLDSPDELGFEIVMNYDYAIQASKYEEYCEECIKACSNDKEGSNE</sequence>
<evidence type="ECO:0008006" key="3">
    <source>
        <dbReference type="Google" id="ProtNLM"/>
    </source>
</evidence>
<dbReference type="Proteomes" id="UP000003178">
    <property type="component" value="Unassembled WGS sequence"/>
</dbReference>
<dbReference type="EMBL" id="ABWP01000090">
    <property type="protein sequence ID" value="EEA84095.1"/>
    <property type="molecule type" value="Genomic_DNA"/>
</dbReference>
<reference evidence="1 2" key="2">
    <citation type="submission" date="2008-10" db="EMBL/GenBank/DDBJ databases">
        <title>Draft genome sequence of Clostridium hiranonis (DSM 13275).</title>
        <authorList>
            <person name="Sudarsanam P."/>
            <person name="Ley R."/>
            <person name="Guruge J."/>
            <person name="Turnbaugh P.J."/>
            <person name="Mahowald M."/>
            <person name="Liep D."/>
            <person name="Gordon J."/>
        </authorList>
    </citation>
    <scope>NUCLEOTIDE SEQUENCE [LARGE SCALE GENOMIC DNA]</scope>
    <source>
        <strain evidence="1 2">DSM 13275</strain>
    </source>
</reference>
<comment type="caution">
    <text evidence="1">The sequence shown here is derived from an EMBL/GenBank/DDBJ whole genome shotgun (WGS) entry which is preliminary data.</text>
</comment>
<dbReference type="STRING" id="500633.CLOHIR_02265"/>
<dbReference type="Pfam" id="PF02596">
    <property type="entry name" value="DUF169"/>
    <property type="match status" value="1"/>
</dbReference>
<gene>
    <name evidence="1" type="ORF">CLOHIR_02265</name>
</gene>
<evidence type="ECO:0000313" key="2">
    <source>
        <dbReference type="Proteomes" id="UP000003178"/>
    </source>
</evidence>
<reference evidence="1 2" key="1">
    <citation type="submission" date="2008-09" db="EMBL/GenBank/DDBJ databases">
        <authorList>
            <person name="Fulton L."/>
            <person name="Clifton S."/>
            <person name="Fulton B."/>
            <person name="Xu J."/>
            <person name="Minx P."/>
            <person name="Pepin K.H."/>
            <person name="Johnson M."/>
            <person name="Thiruvilangam P."/>
            <person name="Bhonagiri V."/>
            <person name="Nash W.E."/>
            <person name="Mardis E.R."/>
            <person name="Wilson R.K."/>
        </authorList>
    </citation>
    <scope>NUCLEOTIDE SEQUENCE [LARGE SCALE GENOMIC DNA]</scope>
    <source>
        <strain evidence="1 2">DSM 13275</strain>
    </source>
</reference>
<accession>B6G2A3</accession>
<evidence type="ECO:0000313" key="1">
    <source>
        <dbReference type="EMBL" id="EEA84095.1"/>
    </source>
</evidence>
<name>B6G2A3_PEPHT</name>
<protein>
    <recommendedName>
        <fullName evidence="3">DUF169 domain-containing protein</fullName>
    </recommendedName>
</protein>
<keyword evidence="2" id="KW-1185">Reference proteome</keyword>
<proteinExistence type="predicted"/>
<dbReference type="PANTHER" id="PTHR37954:SF3">
    <property type="entry name" value="DUF169 DOMAIN-CONTAINING PROTEIN"/>
    <property type="match status" value="1"/>
</dbReference>
<dbReference type="InterPro" id="IPR003748">
    <property type="entry name" value="DUF169"/>
</dbReference>
<dbReference type="AlphaFoldDB" id="B6G2A3"/>
<dbReference type="PANTHER" id="PTHR37954">
    <property type="entry name" value="BLL4979 PROTEIN"/>
    <property type="match status" value="1"/>
</dbReference>
<dbReference type="RefSeq" id="WP_006441104.1">
    <property type="nucleotide sequence ID" value="NZ_DS995362.1"/>
</dbReference>
<organism evidence="1 2">
    <name type="scientific">Peptacetobacter hiranonis (strain DSM 13275 / JCM 10541 / KCTC 15199 / TO-931)</name>
    <name type="common">Clostridium hiranonis</name>
    <dbReference type="NCBI Taxonomy" id="500633"/>
    <lineage>
        <taxon>Bacteria</taxon>
        <taxon>Bacillati</taxon>
        <taxon>Bacillota</taxon>
        <taxon>Clostridia</taxon>
        <taxon>Peptostreptococcales</taxon>
        <taxon>Peptostreptococcaceae</taxon>
        <taxon>Peptacetobacter</taxon>
    </lineage>
</organism>
<dbReference type="eggNOG" id="COG2043">
    <property type="taxonomic scope" value="Bacteria"/>
</dbReference>
<dbReference type="OrthoDB" id="378658at2"/>